<comment type="caution">
    <text evidence="1">The sequence shown here is derived from an EMBL/GenBank/DDBJ whole genome shotgun (WGS) entry which is preliminary data.</text>
</comment>
<evidence type="ECO:0000313" key="1">
    <source>
        <dbReference type="EMBL" id="GBM29653.1"/>
    </source>
</evidence>
<organism evidence="1 2">
    <name type="scientific">Araneus ventricosus</name>
    <name type="common">Orbweaver spider</name>
    <name type="synonym">Epeira ventricosa</name>
    <dbReference type="NCBI Taxonomy" id="182803"/>
    <lineage>
        <taxon>Eukaryota</taxon>
        <taxon>Metazoa</taxon>
        <taxon>Ecdysozoa</taxon>
        <taxon>Arthropoda</taxon>
        <taxon>Chelicerata</taxon>
        <taxon>Arachnida</taxon>
        <taxon>Araneae</taxon>
        <taxon>Araneomorphae</taxon>
        <taxon>Entelegynae</taxon>
        <taxon>Araneoidea</taxon>
        <taxon>Araneidae</taxon>
        <taxon>Araneus</taxon>
    </lineage>
</organism>
<protein>
    <submittedName>
        <fullName evidence="1">Uncharacterized protein</fullName>
    </submittedName>
</protein>
<dbReference type="AlphaFoldDB" id="A0A4Y2EK82"/>
<gene>
    <name evidence="1" type="ORF">AVEN_13339_1</name>
</gene>
<keyword evidence="2" id="KW-1185">Reference proteome</keyword>
<reference evidence="1 2" key="1">
    <citation type="journal article" date="2019" name="Sci. Rep.">
        <title>Orb-weaving spider Araneus ventricosus genome elucidates the spidroin gene catalogue.</title>
        <authorList>
            <person name="Kono N."/>
            <person name="Nakamura H."/>
            <person name="Ohtoshi R."/>
            <person name="Moran D.A.P."/>
            <person name="Shinohara A."/>
            <person name="Yoshida Y."/>
            <person name="Fujiwara M."/>
            <person name="Mori M."/>
            <person name="Tomita M."/>
            <person name="Arakawa K."/>
        </authorList>
    </citation>
    <scope>NUCLEOTIDE SEQUENCE [LARGE SCALE GENOMIC DNA]</scope>
</reference>
<feature type="non-terminal residue" evidence="1">
    <location>
        <position position="1"/>
    </location>
</feature>
<name>A0A4Y2EK82_ARAVE</name>
<sequence>SLLLRSGDQIPKRWIGLLLCVHDSWRTLRLFRWLGDDSGVQRGYSPGGEGMQPVPGLRTRWEALTLVAATSRSSERQRP</sequence>
<dbReference type="Proteomes" id="UP000499080">
    <property type="component" value="Unassembled WGS sequence"/>
</dbReference>
<accession>A0A4Y2EK82</accession>
<evidence type="ECO:0000313" key="2">
    <source>
        <dbReference type="Proteomes" id="UP000499080"/>
    </source>
</evidence>
<proteinExistence type="predicted"/>
<dbReference type="EMBL" id="BGPR01247063">
    <property type="protein sequence ID" value="GBM29653.1"/>
    <property type="molecule type" value="Genomic_DNA"/>
</dbReference>